<dbReference type="EMBL" id="CCKQ01012932">
    <property type="protein sequence ID" value="CDW84563.1"/>
    <property type="molecule type" value="Genomic_DNA"/>
</dbReference>
<keyword evidence="1" id="KW-0812">Transmembrane</keyword>
<gene>
    <name evidence="2" type="primary">Contig9659.g10333</name>
    <name evidence="2" type="ORF">STYLEM_13628</name>
</gene>
<keyword evidence="3" id="KW-1185">Reference proteome</keyword>
<protein>
    <submittedName>
        <fullName evidence="2">Uncharacterized protein</fullName>
    </submittedName>
</protein>
<organism evidence="2 3">
    <name type="scientific">Stylonychia lemnae</name>
    <name type="common">Ciliate</name>
    <dbReference type="NCBI Taxonomy" id="5949"/>
    <lineage>
        <taxon>Eukaryota</taxon>
        <taxon>Sar</taxon>
        <taxon>Alveolata</taxon>
        <taxon>Ciliophora</taxon>
        <taxon>Intramacronucleata</taxon>
        <taxon>Spirotrichea</taxon>
        <taxon>Stichotrichia</taxon>
        <taxon>Sporadotrichida</taxon>
        <taxon>Oxytrichidae</taxon>
        <taxon>Stylonychinae</taxon>
        <taxon>Stylonychia</taxon>
    </lineage>
</organism>
<dbReference type="Proteomes" id="UP000039865">
    <property type="component" value="Unassembled WGS sequence"/>
</dbReference>
<evidence type="ECO:0000256" key="1">
    <source>
        <dbReference type="SAM" id="Phobius"/>
    </source>
</evidence>
<evidence type="ECO:0000313" key="2">
    <source>
        <dbReference type="EMBL" id="CDW84563.1"/>
    </source>
</evidence>
<dbReference type="InParanoid" id="A0A078AUK6"/>
<accession>A0A078AUK6</accession>
<proteinExistence type="predicted"/>
<feature type="transmembrane region" description="Helical" evidence="1">
    <location>
        <begin position="58"/>
        <end position="77"/>
    </location>
</feature>
<name>A0A078AUK6_STYLE</name>
<sequence length="97" mass="11166">MVNHMEQTVSTSKVTPEKLGESLDLGDTSIFVKDKSFSMQQETEVFSSKEQAKESKKISILMNFYGLANFIPLMAVLSNMDYFIYKYNEDIRNSYIT</sequence>
<reference evidence="2 3" key="1">
    <citation type="submission" date="2014-06" db="EMBL/GenBank/DDBJ databases">
        <authorList>
            <person name="Swart Estienne"/>
        </authorList>
    </citation>
    <scope>NUCLEOTIDE SEQUENCE [LARGE SCALE GENOMIC DNA]</scope>
    <source>
        <strain evidence="2 3">130c</strain>
    </source>
</reference>
<dbReference type="AlphaFoldDB" id="A0A078AUK6"/>
<keyword evidence="1" id="KW-0472">Membrane</keyword>
<evidence type="ECO:0000313" key="3">
    <source>
        <dbReference type="Proteomes" id="UP000039865"/>
    </source>
</evidence>
<keyword evidence="1" id="KW-1133">Transmembrane helix</keyword>